<feature type="binding site" evidence="7">
    <location>
        <begin position="10"/>
        <end position="15"/>
    </location>
    <ligand>
        <name>NAD(+)</name>
        <dbReference type="ChEBI" id="CHEBI:57540"/>
    </ligand>
</feature>
<dbReference type="GO" id="GO:0005829">
    <property type="term" value="C:cytosol"/>
    <property type="evidence" value="ECO:0007669"/>
    <property type="project" value="TreeGrafter"/>
</dbReference>
<dbReference type="PRINTS" id="PR00077">
    <property type="entry name" value="GPDHDRGNASE"/>
</dbReference>
<feature type="binding site" evidence="6">
    <location>
        <position position="121"/>
    </location>
    <ligand>
        <name>substrate</name>
    </ligand>
</feature>
<dbReference type="SUPFAM" id="SSF51735">
    <property type="entry name" value="NAD(P)-binding Rossmann-fold domains"/>
    <property type="match status" value="1"/>
</dbReference>
<dbReference type="Pfam" id="PF07479">
    <property type="entry name" value="NAD_Gly3P_dh_C"/>
    <property type="match status" value="1"/>
</dbReference>
<feature type="binding site" evidence="7">
    <location>
        <position position="98"/>
    </location>
    <ligand>
        <name>NAD(+)</name>
        <dbReference type="ChEBI" id="CHEBI:57540"/>
    </ligand>
</feature>
<evidence type="ECO:0000256" key="9">
    <source>
        <dbReference type="RuleBase" id="RU361243"/>
    </source>
</evidence>
<name>A0A427XRT8_9TREE</name>
<evidence type="ECO:0000256" key="6">
    <source>
        <dbReference type="PIRSR" id="PIRSR000114-2"/>
    </source>
</evidence>
<sequence>MGKEKLAIIGSGNWGSAIARIAGNNVPRFSEEFDQKISVWVYEEEFEGKKLTEIINTEHENKKYLPGVKLPENVVAIPDIGEAVKGATALVFVMPHQFLGRVIDQLSGKVQKGAKAISLIKGVDVKGADIHIFADVISDKLGVSCSALSGANIAPEVARDQFSETTIGYRSKAEGEMWKRLFETPSFRVSLVEDVAGVSLCGALKNIVAVAAGLVEGLGWGNNSQAAIMRIGLLEMHEFCIEFFEGVKAETFLMESSGVADVITSCLGGRNKRVAVAFVKEKKSFDELEQSMLNGQKLQGIHTAKEVHNFLEARNRVDAYPLFNNVYKVCWEDHPVEKLTEGI</sequence>
<evidence type="ECO:0000256" key="3">
    <source>
        <dbReference type="ARBA" id="ARBA00023027"/>
    </source>
</evidence>
<dbReference type="FunFam" id="1.10.1040.10:FF:000004">
    <property type="entry name" value="Glycerol-3-phosphate dehydrogenase [NAD(+)]"/>
    <property type="match status" value="1"/>
</dbReference>
<feature type="binding site" evidence="7">
    <location>
        <position position="154"/>
    </location>
    <ligand>
        <name>NAD(+)</name>
        <dbReference type="ChEBI" id="CHEBI:57540"/>
    </ligand>
</feature>
<dbReference type="FunFam" id="3.40.50.720:FF:000365">
    <property type="entry name" value="Glycerol-3-phosphate dehydrogenase [NAD(+)]"/>
    <property type="match status" value="1"/>
</dbReference>
<comment type="catalytic activity">
    <reaction evidence="4 9">
        <text>sn-glycerol 3-phosphate + NAD(+) = dihydroxyacetone phosphate + NADH + H(+)</text>
        <dbReference type="Rhea" id="RHEA:11092"/>
        <dbReference type="ChEBI" id="CHEBI:15378"/>
        <dbReference type="ChEBI" id="CHEBI:57540"/>
        <dbReference type="ChEBI" id="CHEBI:57597"/>
        <dbReference type="ChEBI" id="CHEBI:57642"/>
        <dbReference type="ChEBI" id="CHEBI:57945"/>
        <dbReference type="EC" id="1.1.1.8"/>
    </reaction>
</comment>
<evidence type="ECO:0000313" key="12">
    <source>
        <dbReference type="EMBL" id="RSH81535.1"/>
    </source>
</evidence>
<feature type="binding site" evidence="7">
    <location>
        <position position="297"/>
    </location>
    <ligand>
        <name>NAD(+)</name>
        <dbReference type="ChEBI" id="CHEBI:57540"/>
    </ligand>
</feature>
<evidence type="ECO:0000256" key="1">
    <source>
        <dbReference type="ARBA" id="ARBA00011009"/>
    </source>
</evidence>
<dbReference type="GO" id="GO:0005634">
    <property type="term" value="C:nucleus"/>
    <property type="evidence" value="ECO:0007669"/>
    <property type="project" value="TreeGrafter"/>
</dbReference>
<dbReference type="InterPro" id="IPR011128">
    <property type="entry name" value="G3P_DH_NAD-dep_N"/>
</dbReference>
<dbReference type="STRING" id="1890683.A0A427XRT8"/>
<evidence type="ECO:0000256" key="4">
    <source>
        <dbReference type="ARBA" id="ARBA00048683"/>
    </source>
</evidence>
<comment type="caution">
    <text evidence="12">The sequence shown here is derived from an EMBL/GenBank/DDBJ whole genome shotgun (WGS) entry which is preliminary data.</text>
</comment>
<dbReference type="PROSITE" id="PS00957">
    <property type="entry name" value="NAD_G3PDH"/>
    <property type="match status" value="1"/>
</dbReference>
<dbReference type="Gene3D" id="3.40.50.720">
    <property type="entry name" value="NAD(P)-binding Rossmann-like Domain"/>
    <property type="match status" value="1"/>
</dbReference>
<dbReference type="GO" id="GO:0141152">
    <property type="term" value="F:glycerol-3-phosphate dehydrogenase (NAD+) activity"/>
    <property type="evidence" value="ECO:0007669"/>
    <property type="project" value="UniProtKB-UniRule"/>
</dbReference>
<gene>
    <name evidence="12" type="primary">GPD1_1</name>
    <name evidence="12" type="ORF">EHS25_006157</name>
</gene>
<dbReference type="PANTHER" id="PTHR11728:SF8">
    <property type="entry name" value="GLYCEROL-3-PHOSPHATE DEHYDROGENASE [NAD(+)]-RELATED"/>
    <property type="match status" value="1"/>
</dbReference>
<evidence type="ECO:0000256" key="2">
    <source>
        <dbReference type="ARBA" id="ARBA00023002"/>
    </source>
</evidence>
<proteinExistence type="inferred from homology"/>
<feature type="binding site" evidence="6">
    <location>
        <begin position="270"/>
        <end position="271"/>
    </location>
    <ligand>
        <name>substrate</name>
    </ligand>
</feature>
<dbReference type="EC" id="1.1.1.8" evidence="9"/>
<evidence type="ECO:0000256" key="8">
    <source>
        <dbReference type="RuleBase" id="RU000437"/>
    </source>
</evidence>
<evidence type="ECO:0000256" key="7">
    <source>
        <dbReference type="PIRSR" id="PIRSR000114-3"/>
    </source>
</evidence>
<dbReference type="InterPro" id="IPR013328">
    <property type="entry name" value="6PGD_dom2"/>
</dbReference>
<dbReference type="NCBIfam" id="TIGR03376">
    <property type="entry name" value="glycerol3P_DH"/>
    <property type="match status" value="1"/>
</dbReference>
<dbReference type="InterPro" id="IPR006168">
    <property type="entry name" value="G3P_DH_NAD-dep"/>
</dbReference>
<keyword evidence="3 7" id="KW-0520">NAD</keyword>
<feature type="domain" description="Glycerol-3-phosphate dehydrogenase NAD-dependent N-terminal" evidence="10">
    <location>
        <begin position="5"/>
        <end position="172"/>
    </location>
</feature>
<evidence type="ECO:0000256" key="5">
    <source>
        <dbReference type="PIRSR" id="PIRSR000114-1"/>
    </source>
</evidence>
<organism evidence="12 13">
    <name type="scientific">Saitozyma podzolica</name>
    <dbReference type="NCBI Taxonomy" id="1890683"/>
    <lineage>
        <taxon>Eukaryota</taxon>
        <taxon>Fungi</taxon>
        <taxon>Dikarya</taxon>
        <taxon>Basidiomycota</taxon>
        <taxon>Agaricomycotina</taxon>
        <taxon>Tremellomycetes</taxon>
        <taxon>Tremellales</taxon>
        <taxon>Trimorphomycetaceae</taxon>
        <taxon>Saitozyma</taxon>
    </lineage>
</organism>
<accession>A0A427XRT8</accession>
<dbReference type="GO" id="GO:0005975">
    <property type="term" value="P:carbohydrate metabolic process"/>
    <property type="evidence" value="ECO:0007669"/>
    <property type="project" value="InterPro"/>
</dbReference>
<dbReference type="GO" id="GO:0046168">
    <property type="term" value="P:glycerol-3-phosphate catabolic process"/>
    <property type="evidence" value="ECO:0007669"/>
    <property type="project" value="UniProtKB-UniRule"/>
</dbReference>
<dbReference type="AlphaFoldDB" id="A0A427XRT8"/>
<dbReference type="Gene3D" id="1.10.1040.10">
    <property type="entry name" value="N-(1-d-carboxylethyl)-l-norvaline Dehydrogenase, domain 2"/>
    <property type="match status" value="1"/>
</dbReference>
<keyword evidence="2 8" id="KW-0560">Oxidoreductase</keyword>
<dbReference type="Pfam" id="PF01210">
    <property type="entry name" value="NAD_Gly3P_dh_N"/>
    <property type="match status" value="1"/>
</dbReference>
<dbReference type="GO" id="GO:0051287">
    <property type="term" value="F:NAD binding"/>
    <property type="evidence" value="ECO:0007669"/>
    <property type="project" value="UniProtKB-UniRule"/>
</dbReference>
<dbReference type="InterPro" id="IPR036291">
    <property type="entry name" value="NAD(P)-bd_dom_sf"/>
</dbReference>
<protein>
    <recommendedName>
        <fullName evidence="9">Glycerol-3-phosphate dehydrogenase [NAD(+)]</fullName>
        <ecNumber evidence="9">1.1.1.8</ecNumber>
    </recommendedName>
</protein>
<dbReference type="InterPro" id="IPR017751">
    <property type="entry name" value="G3P_DH_NAD-dep_euk"/>
</dbReference>
<dbReference type="EMBL" id="RSCD01000029">
    <property type="protein sequence ID" value="RSH81535.1"/>
    <property type="molecule type" value="Genomic_DNA"/>
</dbReference>
<comment type="similarity">
    <text evidence="1 8">Belongs to the NAD-dependent glycerol-3-phosphate dehydrogenase family.</text>
</comment>
<reference evidence="12 13" key="1">
    <citation type="submission" date="2018-11" db="EMBL/GenBank/DDBJ databases">
        <title>Genome sequence of Saitozyma podzolica DSM 27192.</title>
        <authorList>
            <person name="Aliyu H."/>
            <person name="Gorte O."/>
            <person name="Ochsenreither K."/>
        </authorList>
    </citation>
    <scope>NUCLEOTIDE SEQUENCE [LARGE SCALE GENOMIC DNA]</scope>
    <source>
        <strain evidence="12 13">DSM 27192</strain>
    </source>
</reference>
<feature type="binding site" evidence="7">
    <location>
        <position position="270"/>
    </location>
    <ligand>
        <name>NAD(+)</name>
        <dbReference type="ChEBI" id="CHEBI:57540"/>
    </ligand>
</feature>
<dbReference type="InterPro" id="IPR006109">
    <property type="entry name" value="G3P_DH_NAD-dep_C"/>
</dbReference>
<dbReference type="PANTHER" id="PTHR11728">
    <property type="entry name" value="GLYCEROL-3-PHOSPHATE DEHYDROGENASE"/>
    <property type="match status" value="1"/>
</dbReference>
<dbReference type="OrthoDB" id="10263760at2759"/>
<feature type="domain" description="Glycerol-3-phosphate dehydrogenase NAD-dependent C-terminal" evidence="11">
    <location>
        <begin position="194"/>
        <end position="340"/>
    </location>
</feature>
<dbReference type="PIRSF" id="PIRSF000114">
    <property type="entry name" value="Glycerol-3-P_dh"/>
    <property type="match status" value="1"/>
</dbReference>
<feature type="binding site" evidence="7">
    <location>
        <position position="299"/>
    </location>
    <ligand>
        <name>NAD(+)</name>
        <dbReference type="ChEBI" id="CHEBI:57540"/>
    </ligand>
</feature>
<evidence type="ECO:0000259" key="10">
    <source>
        <dbReference type="Pfam" id="PF01210"/>
    </source>
</evidence>
<feature type="active site" description="Proton acceptor" evidence="5">
    <location>
        <position position="205"/>
    </location>
</feature>
<keyword evidence="13" id="KW-1185">Reference proteome</keyword>
<evidence type="ECO:0000313" key="13">
    <source>
        <dbReference type="Proteomes" id="UP000279259"/>
    </source>
</evidence>
<dbReference type="GO" id="GO:0042803">
    <property type="term" value="F:protein homodimerization activity"/>
    <property type="evidence" value="ECO:0007669"/>
    <property type="project" value="InterPro"/>
</dbReference>
<dbReference type="SUPFAM" id="SSF48179">
    <property type="entry name" value="6-phosphogluconate dehydrogenase C-terminal domain-like"/>
    <property type="match status" value="1"/>
</dbReference>
<evidence type="ECO:0000259" key="11">
    <source>
        <dbReference type="Pfam" id="PF07479"/>
    </source>
</evidence>
<dbReference type="InterPro" id="IPR008927">
    <property type="entry name" value="6-PGluconate_DH-like_C_sf"/>
</dbReference>
<dbReference type="Proteomes" id="UP000279259">
    <property type="component" value="Unassembled WGS sequence"/>
</dbReference>